<feature type="transmembrane region" description="Helical" evidence="6">
    <location>
        <begin position="245"/>
        <end position="265"/>
    </location>
</feature>
<feature type="transmembrane region" description="Helical" evidence="6">
    <location>
        <begin position="374"/>
        <end position="395"/>
    </location>
</feature>
<dbReference type="RefSeq" id="WP_121154649.1">
    <property type="nucleotide sequence ID" value="NZ_CP032829.1"/>
</dbReference>
<dbReference type="KEGG" id="spha:D3Y57_17475"/>
<feature type="transmembrane region" description="Helical" evidence="6">
    <location>
        <begin position="9"/>
        <end position="29"/>
    </location>
</feature>
<dbReference type="Pfam" id="PF01943">
    <property type="entry name" value="Polysacc_synt"/>
    <property type="match status" value="1"/>
</dbReference>
<dbReference type="Proteomes" id="UP000276254">
    <property type="component" value="Chromosome"/>
</dbReference>
<dbReference type="AlphaFoldDB" id="A0A494TJ68"/>
<evidence type="ECO:0000256" key="1">
    <source>
        <dbReference type="ARBA" id="ARBA00004651"/>
    </source>
</evidence>
<dbReference type="InterPro" id="IPR002797">
    <property type="entry name" value="Polysacc_synth"/>
</dbReference>
<feature type="transmembrane region" description="Helical" evidence="6">
    <location>
        <begin position="163"/>
        <end position="185"/>
    </location>
</feature>
<feature type="transmembrane region" description="Helical" evidence="6">
    <location>
        <begin position="341"/>
        <end position="367"/>
    </location>
</feature>
<keyword evidence="4 6" id="KW-1133">Transmembrane helix</keyword>
<evidence type="ECO:0000256" key="5">
    <source>
        <dbReference type="ARBA" id="ARBA00023136"/>
    </source>
</evidence>
<dbReference type="EMBL" id="CP032829">
    <property type="protein sequence ID" value="AYJ87392.1"/>
    <property type="molecule type" value="Genomic_DNA"/>
</dbReference>
<keyword evidence="8" id="KW-1185">Reference proteome</keyword>
<comment type="subcellular location">
    <subcellularLocation>
        <location evidence="1">Cell membrane</location>
        <topology evidence="1">Multi-pass membrane protein</topology>
    </subcellularLocation>
</comment>
<proteinExistence type="predicted"/>
<evidence type="ECO:0000256" key="4">
    <source>
        <dbReference type="ARBA" id="ARBA00022989"/>
    </source>
</evidence>
<accession>A0A494TJ68</accession>
<sequence>MLKQVVQNMGLLLGGKAVAGLISLIYLVIVTRTLGPHDYGVLVLVNGYVVAVGGVIAFSGWHTVVRYGAQALADGDHARLTRLVRFMALVEIACALLAMGVAVAGVPYAAARFGWSPEIIPIARWYALAVLSNVVTTPYGVLQLAGRFDRLGVQATLSPIIRLVGTLIVWLSGGGLTGFLIVWLAGSVCEGLSVWVLAAPIFRTMLGRTKVPAGIDGVKNENAGIIRFLVTTNADLTLRDLAPKLVPLVIGATLGAAAAGIYSLAQRAAVVLQQPATQLAQASFPIIARLIAAGDRVEAKRLTWRTSGLALAAAAPFVVVFAFFAKQILELLGGKGFESGAFLLVLLAIGRGAQLGSVPFSSALIALGRTGQSIMVNIIANIGLLPLLVLLLYRYNINGAGWHGLVLGLTMLIVLALVFRAGKDDPHSVVPATLSETDPKTDMVAISATRQGTLDG</sequence>
<organism evidence="7 8">
    <name type="scientific">Sphingomonas paeninsulae</name>
    <dbReference type="NCBI Taxonomy" id="2319844"/>
    <lineage>
        <taxon>Bacteria</taxon>
        <taxon>Pseudomonadati</taxon>
        <taxon>Pseudomonadota</taxon>
        <taxon>Alphaproteobacteria</taxon>
        <taxon>Sphingomonadales</taxon>
        <taxon>Sphingomonadaceae</taxon>
        <taxon>Sphingomonas</taxon>
    </lineage>
</organism>
<keyword evidence="5 6" id="KW-0472">Membrane</keyword>
<gene>
    <name evidence="7" type="ORF">D3Y57_17475</name>
</gene>
<dbReference type="InterPro" id="IPR050833">
    <property type="entry name" value="Poly_Biosynth_Transport"/>
</dbReference>
<protein>
    <submittedName>
        <fullName evidence="7">Lipopolysaccharide biosynthesis protein</fullName>
    </submittedName>
</protein>
<evidence type="ECO:0000256" key="6">
    <source>
        <dbReference type="SAM" id="Phobius"/>
    </source>
</evidence>
<feature type="transmembrane region" description="Helical" evidence="6">
    <location>
        <begin position="309"/>
        <end position="329"/>
    </location>
</feature>
<keyword evidence="3 6" id="KW-0812">Transmembrane</keyword>
<evidence type="ECO:0000313" key="8">
    <source>
        <dbReference type="Proteomes" id="UP000276254"/>
    </source>
</evidence>
<feature type="transmembrane region" description="Helical" evidence="6">
    <location>
        <begin position="86"/>
        <end position="110"/>
    </location>
</feature>
<feature type="transmembrane region" description="Helical" evidence="6">
    <location>
        <begin position="401"/>
        <end position="419"/>
    </location>
</feature>
<feature type="transmembrane region" description="Helical" evidence="6">
    <location>
        <begin position="41"/>
        <end position="65"/>
    </location>
</feature>
<evidence type="ECO:0000256" key="2">
    <source>
        <dbReference type="ARBA" id="ARBA00022475"/>
    </source>
</evidence>
<evidence type="ECO:0000256" key="3">
    <source>
        <dbReference type="ARBA" id="ARBA00022692"/>
    </source>
</evidence>
<name>A0A494TJ68_SPHPE</name>
<dbReference type="OrthoDB" id="7183296at2"/>
<dbReference type="PANTHER" id="PTHR30250:SF31">
    <property type="entry name" value="INNER MEMBRANE PROTEIN YGHQ"/>
    <property type="match status" value="1"/>
</dbReference>
<dbReference type="PANTHER" id="PTHR30250">
    <property type="entry name" value="PST FAMILY PREDICTED COLANIC ACID TRANSPORTER"/>
    <property type="match status" value="1"/>
</dbReference>
<evidence type="ECO:0000313" key="7">
    <source>
        <dbReference type="EMBL" id="AYJ87392.1"/>
    </source>
</evidence>
<reference evidence="7 8" key="1">
    <citation type="submission" date="2018-09" db="EMBL/GenBank/DDBJ databases">
        <title>Sphingomonas peninsula sp. nov., isolated from fildes peninsula, Antarctic soil.</title>
        <authorList>
            <person name="Yingchao G."/>
        </authorList>
    </citation>
    <scope>NUCLEOTIDE SEQUENCE [LARGE SCALE GENOMIC DNA]</scope>
    <source>
        <strain evidence="7 8">YZ-8</strain>
    </source>
</reference>
<dbReference type="GO" id="GO:0005886">
    <property type="term" value="C:plasma membrane"/>
    <property type="evidence" value="ECO:0007669"/>
    <property type="project" value="UniProtKB-SubCell"/>
</dbReference>
<keyword evidence="2" id="KW-1003">Cell membrane</keyword>
<feature type="transmembrane region" description="Helical" evidence="6">
    <location>
        <begin position="122"/>
        <end position="142"/>
    </location>
</feature>